<reference evidence="1" key="1">
    <citation type="submission" date="2022-03" db="EMBL/GenBank/DDBJ databases">
        <authorList>
            <person name="Lindestad O."/>
        </authorList>
    </citation>
    <scope>NUCLEOTIDE SEQUENCE</scope>
</reference>
<gene>
    <name evidence="1" type="primary">jg19535</name>
    <name evidence="1" type="ORF">PAEG_LOCUS9819</name>
</gene>
<evidence type="ECO:0000313" key="1">
    <source>
        <dbReference type="EMBL" id="CAH2230629.1"/>
    </source>
</evidence>
<proteinExistence type="predicted"/>
<sequence>MPCIISPNQWYEAVAADVWSRVPLPLFCISNDHTSPPDPVLPRPPPPRARPIDCGARAGRIVVIVTLSEIKLHPQYRPYYCEHKIHSPSTEIQLPNVIVRSKFGASNRAFEESMTELN</sequence>
<comment type="caution">
    <text evidence="1">The sequence shown here is derived from an EMBL/GenBank/DDBJ whole genome shotgun (WGS) entry which is preliminary data.</text>
</comment>
<protein>
    <submittedName>
        <fullName evidence="1">Jg19535 protein</fullName>
    </submittedName>
</protein>
<organism evidence="1 2">
    <name type="scientific">Pararge aegeria aegeria</name>
    <dbReference type="NCBI Taxonomy" id="348720"/>
    <lineage>
        <taxon>Eukaryota</taxon>
        <taxon>Metazoa</taxon>
        <taxon>Ecdysozoa</taxon>
        <taxon>Arthropoda</taxon>
        <taxon>Hexapoda</taxon>
        <taxon>Insecta</taxon>
        <taxon>Pterygota</taxon>
        <taxon>Neoptera</taxon>
        <taxon>Endopterygota</taxon>
        <taxon>Lepidoptera</taxon>
        <taxon>Glossata</taxon>
        <taxon>Ditrysia</taxon>
        <taxon>Papilionoidea</taxon>
        <taxon>Nymphalidae</taxon>
        <taxon>Satyrinae</taxon>
        <taxon>Satyrini</taxon>
        <taxon>Parargina</taxon>
        <taxon>Pararge</taxon>
    </lineage>
</organism>
<accession>A0A8S4R4P4</accession>
<evidence type="ECO:0000313" key="2">
    <source>
        <dbReference type="Proteomes" id="UP000838756"/>
    </source>
</evidence>
<name>A0A8S4R4P4_9NEOP</name>
<dbReference type="AlphaFoldDB" id="A0A8S4R4P4"/>
<dbReference type="Proteomes" id="UP000838756">
    <property type="component" value="Unassembled WGS sequence"/>
</dbReference>
<dbReference type="EMBL" id="CAKXAJ010024819">
    <property type="protein sequence ID" value="CAH2230629.1"/>
    <property type="molecule type" value="Genomic_DNA"/>
</dbReference>
<keyword evidence="2" id="KW-1185">Reference proteome</keyword>